<keyword evidence="2" id="KW-1185">Reference proteome</keyword>
<accession>A0A9J5WWR6</accession>
<comment type="caution">
    <text evidence="1">The sequence shown here is derived from an EMBL/GenBank/DDBJ whole genome shotgun (WGS) entry which is preliminary data.</text>
</comment>
<name>A0A9J5WWR6_SOLCO</name>
<evidence type="ECO:0000313" key="1">
    <source>
        <dbReference type="EMBL" id="KAG5580243.1"/>
    </source>
</evidence>
<reference evidence="1 2" key="1">
    <citation type="submission" date="2020-09" db="EMBL/GenBank/DDBJ databases">
        <title>De no assembly of potato wild relative species, Solanum commersonii.</title>
        <authorList>
            <person name="Cho K."/>
        </authorList>
    </citation>
    <scope>NUCLEOTIDE SEQUENCE [LARGE SCALE GENOMIC DNA]</scope>
    <source>
        <strain evidence="1">LZ3.2</strain>
        <tissue evidence="1">Leaf</tissue>
    </source>
</reference>
<proteinExistence type="predicted"/>
<dbReference type="Proteomes" id="UP000824120">
    <property type="component" value="Chromosome 10"/>
</dbReference>
<dbReference type="AlphaFoldDB" id="A0A9J5WWR6"/>
<sequence length="68" mass="7687">MTNITHATLEMHLTMQGQASLRRVWILNPRLSLKCILQCIIKLSSQTSQHANVSYPLESTILNPKLSL</sequence>
<dbReference type="EMBL" id="JACXVP010000010">
    <property type="protein sequence ID" value="KAG5580243.1"/>
    <property type="molecule type" value="Genomic_DNA"/>
</dbReference>
<evidence type="ECO:0000313" key="2">
    <source>
        <dbReference type="Proteomes" id="UP000824120"/>
    </source>
</evidence>
<protein>
    <recommendedName>
        <fullName evidence="3">Non-structural protein NS-S</fullName>
    </recommendedName>
</protein>
<evidence type="ECO:0008006" key="3">
    <source>
        <dbReference type="Google" id="ProtNLM"/>
    </source>
</evidence>
<gene>
    <name evidence="1" type="ORF">H5410_050870</name>
</gene>
<organism evidence="1 2">
    <name type="scientific">Solanum commersonii</name>
    <name type="common">Commerson's wild potato</name>
    <name type="synonym">Commerson's nightshade</name>
    <dbReference type="NCBI Taxonomy" id="4109"/>
    <lineage>
        <taxon>Eukaryota</taxon>
        <taxon>Viridiplantae</taxon>
        <taxon>Streptophyta</taxon>
        <taxon>Embryophyta</taxon>
        <taxon>Tracheophyta</taxon>
        <taxon>Spermatophyta</taxon>
        <taxon>Magnoliopsida</taxon>
        <taxon>eudicotyledons</taxon>
        <taxon>Gunneridae</taxon>
        <taxon>Pentapetalae</taxon>
        <taxon>asterids</taxon>
        <taxon>lamiids</taxon>
        <taxon>Solanales</taxon>
        <taxon>Solanaceae</taxon>
        <taxon>Solanoideae</taxon>
        <taxon>Solaneae</taxon>
        <taxon>Solanum</taxon>
    </lineage>
</organism>